<proteinExistence type="predicted"/>
<reference evidence="1 2" key="1">
    <citation type="submission" date="2024-01" db="EMBL/GenBank/DDBJ databases">
        <title>Genome assemblies of Stephania.</title>
        <authorList>
            <person name="Yang L."/>
        </authorList>
    </citation>
    <scope>NUCLEOTIDE SEQUENCE [LARGE SCALE GENOMIC DNA]</scope>
    <source>
        <strain evidence="1">JXDWG</strain>
        <tissue evidence="1">Leaf</tissue>
    </source>
</reference>
<protein>
    <submittedName>
        <fullName evidence="1">Uncharacterized protein</fullName>
    </submittedName>
</protein>
<keyword evidence="2" id="KW-1185">Reference proteome</keyword>
<dbReference type="AlphaFoldDB" id="A0AAP0NZZ8"/>
<gene>
    <name evidence="1" type="ORF">Scep_015033</name>
</gene>
<evidence type="ECO:0000313" key="1">
    <source>
        <dbReference type="EMBL" id="KAK9126187.1"/>
    </source>
</evidence>
<evidence type="ECO:0000313" key="2">
    <source>
        <dbReference type="Proteomes" id="UP001419268"/>
    </source>
</evidence>
<name>A0AAP0NZZ8_9MAGN</name>
<accession>A0AAP0NZZ8</accession>
<sequence>MLMQKYVAGSEVVVDLLLAKLARRQLCTHSHKKDDECKKHLDYSTTLGRPIAHRLREVLDVGDWGLVIVICEEDEFGCKDDDDVDDGFERGDELSSFRDVYPYNELRDPTSIFVILAEEDEEDDEIKQFFGSGKKKKNNGKSDVEIALLVELGIHKSNFVSVTSSATLASKFSIEMNCMV</sequence>
<comment type="caution">
    <text evidence="1">The sequence shown here is derived from an EMBL/GenBank/DDBJ whole genome shotgun (WGS) entry which is preliminary data.</text>
</comment>
<organism evidence="1 2">
    <name type="scientific">Stephania cephalantha</name>
    <dbReference type="NCBI Taxonomy" id="152367"/>
    <lineage>
        <taxon>Eukaryota</taxon>
        <taxon>Viridiplantae</taxon>
        <taxon>Streptophyta</taxon>
        <taxon>Embryophyta</taxon>
        <taxon>Tracheophyta</taxon>
        <taxon>Spermatophyta</taxon>
        <taxon>Magnoliopsida</taxon>
        <taxon>Ranunculales</taxon>
        <taxon>Menispermaceae</taxon>
        <taxon>Menispermoideae</taxon>
        <taxon>Cissampelideae</taxon>
        <taxon>Stephania</taxon>
    </lineage>
</organism>
<dbReference type="EMBL" id="JBBNAG010000006">
    <property type="protein sequence ID" value="KAK9126187.1"/>
    <property type="molecule type" value="Genomic_DNA"/>
</dbReference>
<dbReference type="Proteomes" id="UP001419268">
    <property type="component" value="Unassembled WGS sequence"/>
</dbReference>